<sequence length="71" mass="7163">MQERITGHDDLGGDVESVGFVTAKSPVADDLTAGKAVCAIPHIPGPARGGQPRLLGPDGGDHAASMAEGMR</sequence>
<accession>A0A0N9I6P0</accession>
<organism evidence="2 3">
    <name type="scientific">Kibdelosporangium phytohabitans</name>
    <dbReference type="NCBI Taxonomy" id="860235"/>
    <lineage>
        <taxon>Bacteria</taxon>
        <taxon>Bacillati</taxon>
        <taxon>Actinomycetota</taxon>
        <taxon>Actinomycetes</taxon>
        <taxon>Pseudonocardiales</taxon>
        <taxon>Pseudonocardiaceae</taxon>
        <taxon>Kibdelosporangium</taxon>
    </lineage>
</organism>
<keyword evidence="3" id="KW-1185">Reference proteome</keyword>
<gene>
    <name evidence="2" type="ORF">AOZ06_29225</name>
</gene>
<dbReference type="AlphaFoldDB" id="A0A0N9I6P0"/>
<dbReference type="Proteomes" id="UP000063699">
    <property type="component" value="Chromosome"/>
</dbReference>
<evidence type="ECO:0000313" key="3">
    <source>
        <dbReference type="Proteomes" id="UP000063699"/>
    </source>
</evidence>
<evidence type="ECO:0000313" key="2">
    <source>
        <dbReference type="EMBL" id="ALG10432.1"/>
    </source>
</evidence>
<dbReference type="KEGG" id="kphy:AOZ06_29225"/>
<reference evidence="2 3" key="1">
    <citation type="submission" date="2015-07" db="EMBL/GenBank/DDBJ databases">
        <title>Genome sequencing of Kibdelosporangium phytohabitans.</title>
        <authorList>
            <person name="Qin S."/>
            <person name="Xing K."/>
        </authorList>
    </citation>
    <scope>NUCLEOTIDE SEQUENCE [LARGE SCALE GENOMIC DNA]</scope>
    <source>
        <strain evidence="2 3">KLBMP1111</strain>
    </source>
</reference>
<name>A0A0N9I6P0_9PSEU</name>
<protein>
    <submittedName>
        <fullName evidence="2">Uncharacterized protein</fullName>
    </submittedName>
</protein>
<dbReference type="EMBL" id="CP012752">
    <property type="protein sequence ID" value="ALG10432.1"/>
    <property type="molecule type" value="Genomic_DNA"/>
</dbReference>
<proteinExistence type="predicted"/>
<evidence type="ECO:0000256" key="1">
    <source>
        <dbReference type="SAM" id="MobiDB-lite"/>
    </source>
</evidence>
<feature type="region of interest" description="Disordered" evidence="1">
    <location>
        <begin position="43"/>
        <end position="71"/>
    </location>
</feature>